<evidence type="ECO:0000313" key="3">
    <source>
        <dbReference type="Proteomes" id="UP000265703"/>
    </source>
</evidence>
<feature type="compositionally biased region" description="Basic and acidic residues" evidence="1">
    <location>
        <begin position="41"/>
        <end position="52"/>
    </location>
</feature>
<reference evidence="2 3" key="1">
    <citation type="submission" date="2018-06" db="EMBL/GenBank/DDBJ databases">
        <title>Comparative genomics reveals the genomic features of Rhizophagus irregularis, R. cerebriforme, R. diaphanum and Gigaspora rosea, and their symbiotic lifestyle signature.</title>
        <authorList>
            <person name="Morin E."/>
            <person name="San Clemente H."/>
            <person name="Chen E.C.H."/>
            <person name="De La Providencia I."/>
            <person name="Hainaut M."/>
            <person name="Kuo A."/>
            <person name="Kohler A."/>
            <person name="Murat C."/>
            <person name="Tang N."/>
            <person name="Roy S."/>
            <person name="Loubradou J."/>
            <person name="Henrissat B."/>
            <person name="Grigoriev I.V."/>
            <person name="Corradi N."/>
            <person name="Roux C."/>
            <person name="Martin F.M."/>
        </authorList>
    </citation>
    <scope>NUCLEOTIDE SEQUENCE [LARGE SCALE GENOMIC DNA]</scope>
    <source>
        <strain evidence="2 3">DAOM 227022</strain>
    </source>
</reference>
<accession>A0A397THB0</accession>
<dbReference type="Proteomes" id="UP000265703">
    <property type="component" value="Unassembled WGS sequence"/>
</dbReference>
<feature type="region of interest" description="Disordered" evidence="1">
    <location>
        <begin position="29"/>
        <end position="52"/>
    </location>
</feature>
<keyword evidence="3" id="KW-1185">Reference proteome</keyword>
<proteinExistence type="predicted"/>
<name>A0A397THB0_9GLOM</name>
<evidence type="ECO:0000313" key="2">
    <source>
        <dbReference type="EMBL" id="RIA96749.1"/>
    </source>
</evidence>
<organism evidence="2 3">
    <name type="scientific">Glomus cerebriforme</name>
    <dbReference type="NCBI Taxonomy" id="658196"/>
    <lineage>
        <taxon>Eukaryota</taxon>
        <taxon>Fungi</taxon>
        <taxon>Fungi incertae sedis</taxon>
        <taxon>Mucoromycota</taxon>
        <taxon>Glomeromycotina</taxon>
        <taxon>Glomeromycetes</taxon>
        <taxon>Glomerales</taxon>
        <taxon>Glomeraceae</taxon>
        <taxon>Glomus</taxon>
    </lineage>
</organism>
<comment type="caution">
    <text evidence="2">The sequence shown here is derived from an EMBL/GenBank/DDBJ whole genome shotgun (WGS) entry which is preliminary data.</text>
</comment>
<sequence length="114" mass="13712">MISRMENRWKDCQLQIINENKEELIIVNDDNDDEDINDTTEGVKKDEGKLNTEENENQWNTIISWWIEEANYKNWIKNNDVNIHPADDPDAKWKLETLFMINLELSIYTGFFFR</sequence>
<dbReference type="AlphaFoldDB" id="A0A397THB0"/>
<protein>
    <submittedName>
        <fullName evidence="2">Uncharacterized protein</fullName>
    </submittedName>
</protein>
<gene>
    <name evidence="2" type="ORF">C1645_814939</name>
</gene>
<evidence type="ECO:0000256" key="1">
    <source>
        <dbReference type="SAM" id="MobiDB-lite"/>
    </source>
</evidence>
<dbReference type="EMBL" id="QKYT01000039">
    <property type="protein sequence ID" value="RIA96749.1"/>
    <property type="molecule type" value="Genomic_DNA"/>
</dbReference>
<dbReference type="OrthoDB" id="2438994at2759"/>
<feature type="compositionally biased region" description="Acidic residues" evidence="1">
    <location>
        <begin position="29"/>
        <end position="38"/>
    </location>
</feature>